<keyword evidence="3" id="KW-1185">Reference proteome</keyword>
<accession>A0AAU9VD63</accession>
<dbReference type="AlphaFoldDB" id="A0AAU9VD63"/>
<reference evidence="2" key="1">
    <citation type="submission" date="2022-03" db="EMBL/GenBank/DDBJ databases">
        <authorList>
            <person name="Tunstrom K."/>
        </authorList>
    </citation>
    <scope>NUCLEOTIDE SEQUENCE</scope>
</reference>
<sequence length="586" mass="67114">MAYKGARMFFLQSSEIEEYLMADTSDCEDALVLDEEDQVFIEQDMAEGASEVIIEPARAPDSVPSTSSTETLPSASTVPIFKWKTNTYRPYNFLASDYEFGKINILQNSISPSPIDVFEAVTNIKVLIEDVIIPESILYAQQNGSSFTTDYNEIAAFLGMNYVMGYHVLPTLRNYWSTEPDMGVPFVANVMPLLRFEEIRKHLHFCNNETQPLPSSSDFDRAFKIRKIIDHFNCSFQEALYNTISQSVDEHMVKFKGHNIMKQYMQNKPVKRGFKLWCRADSATGYLFQFDIYTGKKRTGVEVGLGESVVLELTKPLVGLGCEVYFDNYFNSPILQYNLAKLNIKACGTVRLQRKNIPKNITVDRDMKRGDIFSTSFEGISFIKWMDNKAVHLLTNFLSPIPTQVVKRRKIGCAQRLDVTCPDIVCKYNKNMGGVDLMDQKKVTYEVDRKSKIKYYLRLFFDILDIAMNNAYIIYTKLYEEQKVEGSLLSSLEYRQIIARAMIGGFSARKNALPSTSMTKKRIQNSSSRCRKTSLPTHVMIKAEKRKRCVQCAKSHKENRTNNICEICCVHLCFTADRNCFTAFHE</sequence>
<dbReference type="Pfam" id="PF13843">
    <property type="entry name" value="DDE_Tnp_1_7"/>
    <property type="match status" value="1"/>
</dbReference>
<dbReference type="Proteomes" id="UP001153954">
    <property type="component" value="Unassembled WGS sequence"/>
</dbReference>
<evidence type="ECO:0000313" key="2">
    <source>
        <dbReference type="EMBL" id="CAH2108202.1"/>
    </source>
</evidence>
<dbReference type="EMBL" id="CAKOGL010000031">
    <property type="protein sequence ID" value="CAH2108202.1"/>
    <property type="molecule type" value="Genomic_DNA"/>
</dbReference>
<protein>
    <recommendedName>
        <fullName evidence="1">PiggyBac transposable element-derived protein domain-containing protein</fullName>
    </recommendedName>
</protein>
<comment type="caution">
    <text evidence="2">The sequence shown here is derived from an EMBL/GenBank/DDBJ whole genome shotgun (WGS) entry which is preliminary data.</text>
</comment>
<dbReference type="PANTHER" id="PTHR46599">
    <property type="entry name" value="PIGGYBAC TRANSPOSABLE ELEMENT-DERIVED PROTEIN 4"/>
    <property type="match status" value="1"/>
</dbReference>
<name>A0AAU9VD63_EUPED</name>
<organism evidence="2 3">
    <name type="scientific">Euphydryas editha</name>
    <name type="common">Edith's checkerspot</name>
    <dbReference type="NCBI Taxonomy" id="104508"/>
    <lineage>
        <taxon>Eukaryota</taxon>
        <taxon>Metazoa</taxon>
        <taxon>Ecdysozoa</taxon>
        <taxon>Arthropoda</taxon>
        <taxon>Hexapoda</taxon>
        <taxon>Insecta</taxon>
        <taxon>Pterygota</taxon>
        <taxon>Neoptera</taxon>
        <taxon>Endopterygota</taxon>
        <taxon>Lepidoptera</taxon>
        <taxon>Glossata</taxon>
        <taxon>Ditrysia</taxon>
        <taxon>Papilionoidea</taxon>
        <taxon>Nymphalidae</taxon>
        <taxon>Nymphalinae</taxon>
        <taxon>Euphydryas</taxon>
    </lineage>
</organism>
<dbReference type="InterPro" id="IPR029526">
    <property type="entry name" value="PGBD"/>
</dbReference>
<evidence type="ECO:0000313" key="3">
    <source>
        <dbReference type="Proteomes" id="UP001153954"/>
    </source>
</evidence>
<dbReference type="PANTHER" id="PTHR46599:SF3">
    <property type="entry name" value="PIGGYBAC TRANSPOSABLE ELEMENT-DERIVED PROTEIN 4"/>
    <property type="match status" value="1"/>
</dbReference>
<proteinExistence type="predicted"/>
<feature type="domain" description="PiggyBac transposable element-derived protein" evidence="1">
    <location>
        <begin position="132"/>
        <end position="472"/>
    </location>
</feature>
<evidence type="ECO:0000259" key="1">
    <source>
        <dbReference type="Pfam" id="PF13843"/>
    </source>
</evidence>
<gene>
    <name evidence="2" type="ORF">EEDITHA_LOCUS22160</name>
</gene>